<accession>A0A4U5N6W3</accession>
<feature type="signal peptide" evidence="1">
    <location>
        <begin position="1"/>
        <end position="20"/>
    </location>
</feature>
<dbReference type="Proteomes" id="UP000298663">
    <property type="component" value="Unassembled WGS sequence"/>
</dbReference>
<gene>
    <name evidence="3" type="ORF">L596_018820</name>
</gene>
<dbReference type="AlphaFoldDB" id="A0A4U5N6W3"/>
<evidence type="ECO:0000313" key="4">
    <source>
        <dbReference type="Proteomes" id="UP000298663"/>
    </source>
</evidence>
<feature type="chain" id="PRO_5020386746" description="Reelin domain-containing protein" evidence="1">
    <location>
        <begin position="21"/>
        <end position="363"/>
    </location>
</feature>
<evidence type="ECO:0000256" key="1">
    <source>
        <dbReference type="SAM" id="SignalP"/>
    </source>
</evidence>
<sequence>MHTILAIFGVFCILLQRTDAWFGCADDLVPERLSRRTSGNATNPFKIEVRERSSGEESYEYERGTEFKIQIIGAPFSWAEVHARAVLFPHIVLGEFLPPTPIYFHIRECAGRNRSSVVTNAKSKVSRRHGSFFWKAPVSTRVGPIAFVARVLAGHRTFLVQSSILTPSDSNIDDESVCGQQFGCARIGRKSCGFGDSCRILMRWRCFRDSVLVEAAFHGRSASAFGFTTGHNKAAICTAKPSGNEVRLKEYFISPHHGFPITSDNVTFLRGKRDSHSAFCRFEIPRPRDSPPSIIFGSLDIYGNPNHLKRKRLRNKNFCNPSNHPMPSHFLSLASLSSSSSPSTLSRLQMLGFALIPFVPKIF</sequence>
<name>A0A4U5N6W3_STECR</name>
<feature type="domain" description="Reelin" evidence="2">
    <location>
        <begin position="27"/>
        <end position="158"/>
    </location>
</feature>
<dbReference type="OrthoDB" id="5852175at2759"/>
<organism evidence="3 4">
    <name type="scientific">Steinernema carpocapsae</name>
    <name type="common">Entomopathogenic nematode</name>
    <dbReference type="NCBI Taxonomy" id="34508"/>
    <lineage>
        <taxon>Eukaryota</taxon>
        <taxon>Metazoa</taxon>
        <taxon>Ecdysozoa</taxon>
        <taxon>Nematoda</taxon>
        <taxon>Chromadorea</taxon>
        <taxon>Rhabditida</taxon>
        <taxon>Tylenchina</taxon>
        <taxon>Panagrolaimomorpha</taxon>
        <taxon>Strongyloidoidea</taxon>
        <taxon>Steinernematidae</taxon>
        <taxon>Steinernema</taxon>
    </lineage>
</organism>
<keyword evidence="4" id="KW-1185">Reference proteome</keyword>
<dbReference type="Pfam" id="PF02014">
    <property type="entry name" value="Reeler"/>
    <property type="match status" value="1"/>
</dbReference>
<reference evidence="3 4" key="1">
    <citation type="journal article" date="2015" name="Genome Biol.">
        <title>Comparative genomics of Steinernema reveals deeply conserved gene regulatory networks.</title>
        <authorList>
            <person name="Dillman A.R."/>
            <person name="Macchietto M."/>
            <person name="Porter C.F."/>
            <person name="Rogers A."/>
            <person name="Williams B."/>
            <person name="Antoshechkin I."/>
            <person name="Lee M.M."/>
            <person name="Goodwin Z."/>
            <person name="Lu X."/>
            <person name="Lewis E.E."/>
            <person name="Goodrich-Blair H."/>
            <person name="Stock S.P."/>
            <person name="Adams B.J."/>
            <person name="Sternberg P.W."/>
            <person name="Mortazavi A."/>
        </authorList>
    </citation>
    <scope>NUCLEOTIDE SEQUENCE [LARGE SCALE GENOMIC DNA]</scope>
    <source>
        <strain evidence="3 4">ALL</strain>
    </source>
</reference>
<dbReference type="InterPro" id="IPR002861">
    <property type="entry name" value="Reeler_dom"/>
</dbReference>
<protein>
    <recommendedName>
        <fullName evidence="2">Reelin domain-containing protein</fullName>
    </recommendedName>
</protein>
<proteinExistence type="predicted"/>
<evidence type="ECO:0000259" key="2">
    <source>
        <dbReference type="Pfam" id="PF02014"/>
    </source>
</evidence>
<keyword evidence="1" id="KW-0732">Signal</keyword>
<dbReference type="EMBL" id="AZBU02000005">
    <property type="protein sequence ID" value="TKR77931.1"/>
    <property type="molecule type" value="Genomic_DNA"/>
</dbReference>
<reference evidence="3 4" key="2">
    <citation type="journal article" date="2019" name="G3 (Bethesda)">
        <title>Hybrid Assembly of the Genome of the Entomopathogenic Nematode Steinernema carpocapsae Identifies the X-Chromosome.</title>
        <authorList>
            <person name="Serra L."/>
            <person name="Macchietto M."/>
            <person name="Macias-Munoz A."/>
            <person name="McGill C.J."/>
            <person name="Rodriguez I.M."/>
            <person name="Rodriguez B."/>
            <person name="Murad R."/>
            <person name="Mortazavi A."/>
        </authorList>
    </citation>
    <scope>NUCLEOTIDE SEQUENCE [LARGE SCALE GENOMIC DNA]</scope>
    <source>
        <strain evidence="3 4">ALL</strain>
    </source>
</reference>
<evidence type="ECO:0000313" key="3">
    <source>
        <dbReference type="EMBL" id="TKR77931.1"/>
    </source>
</evidence>
<comment type="caution">
    <text evidence="3">The sequence shown here is derived from an EMBL/GenBank/DDBJ whole genome shotgun (WGS) entry which is preliminary data.</text>
</comment>